<feature type="transmembrane region" description="Helical" evidence="1">
    <location>
        <begin position="12"/>
        <end position="32"/>
    </location>
</feature>
<evidence type="ECO:0000313" key="3">
    <source>
        <dbReference type="Proteomes" id="UP000276133"/>
    </source>
</evidence>
<keyword evidence="1" id="KW-1133">Transmembrane helix</keyword>
<dbReference type="AlphaFoldDB" id="A0A3M7SE09"/>
<accession>A0A3M7SE09</accession>
<sequence>MNKKNVNNRVSIFFPIKFNVVSILIVRLRHYLNKSIFRKKIFFAEYLKAEGPQFNLKNNLRKKWINKAIFLLGSLEKYLLKFVLNIKIDFFNDANF</sequence>
<proteinExistence type="predicted"/>
<gene>
    <name evidence="2" type="ORF">BpHYR1_049055</name>
</gene>
<keyword evidence="1" id="KW-0472">Membrane</keyword>
<protein>
    <submittedName>
        <fullName evidence="2">Uncharacterized protein</fullName>
    </submittedName>
</protein>
<organism evidence="2 3">
    <name type="scientific">Brachionus plicatilis</name>
    <name type="common">Marine rotifer</name>
    <name type="synonym">Brachionus muelleri</name>
    <dbReference type="NCBI Taxonomy" id="10195"/>
    <lineage>
        <taxon>Eukaryota</taxon>
        <taxon>Metazoa</taxon>
        <taxon>Spiralia</taxon>
        <taxon>Gnathifera</taxon>
        <taxon>Rotifera</taxon>
        <taxon>Eurotatoria</taxon>
        <taxon>Monogononta</taxon>
        <taxon>Pseudotrocha</taxon>
        <taxon>Ploima</taxon>
        <taxon>Brachionidae</taxon>
        <taxon>Brachionus</taxon>
    </lineage>
</organism>
<keyword evidence="1" id="KW-0812">Transmembrane</keyword>
<reference evidence="2 3" key="1">
    <citation type="journal article" date="2018" name="Sci. Rep.">
        <title>Genomic signatures of local adaptation to the degree of environmental predictability in rotifers.</title>
        <authorList>
            <person name="Franch-Gras L."/>
            <person name="Hahn C."/>
            <person name="Garcia-Roger E.M."/>
            <person name="Carmona M.J."/>
            <person name="Serra M."/>
            <person name="Gomez A."/>
        </authorList>
    </citation>
    <scope>NUCLEOTIDE SEQUENCE [LARGE SCALE GENOMIC DNA]</scope>
    <source>
        <strain evidence="2">HYR1</strain>
    </source>
</reference>
<dbReference type="Proteomes" id="UP000276133">
    <property type="component" value="Unassembled WGS sequence"/>
</dbReference>
<keyword evidence="3" id="KW-1185">Reference proteome</keyword>
<evidence type="ECO:0000256" key="1">
    <source>
        <dbReference type="SAM" id="Phobius"/>
    </source>
</evidence>
<dbReference type="EMBL" id="REGN01001529">
    <property type="protein sequence ID" value="RNA34053.1"/>
    <property type="molecule type" value="Genomic_DNA"/>
</dbReference>
<comment type="caution">
    <text evidence="2">The sequence shown here is derived from an EMBL/GenBank/DDBJ whole genome shotgun (WGS) entry which is preliminary data.</text>
</comment>
<evidence type="ECO:0000313" key="2">
    <source>
        <dbReference type="EMBL" id="RNA34053.1"/>
    </source>
</evidence>
<name>A0A3M7SE09_BRAPC</name>